<evidence type="ECO:0000313" key="10">
    <source>
        <dbReference type="Ensembl" id="ENSCWAP00000006284.1"/>
    </source>
</evidence>
<dbReference type="Pfam" id="PF00040">
    <property type="entry name" value="fn2"/>
    <property type="match status" value="2"/>
</dbReference>
<keyword evidence="11" id="KW-1185">Reference proteome</keyword>
<dbReference type="GO" id="GO:0005615">
    <property type="term" value="C:extracellular space"/>
    <property type="evidence" value="ECO:0007669"/>
    <property type="project" value="UniProtKB-ARBA"/>
</dbReference>
<sequence length="135" mass="15829">SPLLPFFFQISICLSASLLLLSQVTNTGRKGHKTTIPLINVFLFSDAKCVFPFFYKGSLYFDCTLHDSHYYWCSLTTHFVNRWKYCRNTDYAKCALPFVFRGKEYKSCTKEGSILGKYWCSITPNHDQDRAWRYC</sequence>
<dbReference type="FunFam" id="2.10.10.10:FF:000003">
    <property type="entry name" value="binder of sperm protein homolog 1"/>
    <property type="match status" value="1"/>
</dbReference>
<evidence type="ECO:0000256" key="4">
    <source>
        <dbReference type="ARBA" id="ARBA00022737"/>
    </source>
</evidence>
<dbReference type="SUPFAM" id="SSF57440">
    <property type="entry name" value="Kringle-like"/>
    <property type="match status" value="2"/>
</dbReference>
<dbReference type="AlphaFoldDB" id="A0A8C3W0N2"/>
<reference evidence="10" key="1">
    <citation type="submission" date="2025-08" db="UniProtKB">
        <authorList>
            <consortium name="Ensembl"/>
        </authorList>
    </citation>
    <scope>IDENTIFICATION</scope>
</reference>
<keyword evidence="3" id="KW-0964">Secreted</keyword>
<dbReference type="PANTHER" id="PTHR22918">
    <property type="entry name" value="SEMINAL PLASMA PROTEIN"/>
    <property type="match status" value="1"/>
</dbReference>
<protein>
    <recommendedName>
        <fullName evidence="9">Fibronectin type-II domain-containing protein</fullName>
    </recommendedName>
</protein>
<dbReference type="SMART" id="SM00059">
    <property type="entry name" value="FN2"/>
    <property type="match status" value="2"/>
</dbReference>
<dbReference type="GO" id="GO:0008201">
    <property type="term" value="F:heparin binding"/>
    <property type="evidence" value="ECO:0007669"/>
    <property type="project" value="TreeGrafter"/>
</dbReference>
<dbReference type="PROSITE" id="PS51092">
    <property type="entry name" value="FN2_2"/>
    <property type="match status" value="2"/>
</dbReference>
<dbReference type="PANTHER" id="PTHR22918:SF3">
    <property type="entry name" value="SEMINAL PLASMA PROTEIN HSP-1"/>
    <property type="match status" value="1"/>
</dbReference>
<dbReference type="GO" id="GO:0048240">
    <property type="term" value="P:sperm capacitation"/>
    <property type="evidence" value="ECO:0007669"/>
    <property type="project" value="TreeGrafter"/>
</dbReference>
<evidence type="ECO:0000259" key="9">
    <source>
        <dbReference type="PROSITE" id="PS51092"/>
    </source>
</evidence>
<dbReference type="GO" id="GO:1902492">
    <property type="term" value="P:positive regulation of sperm capacitation"/>
    <property type="evidence" value="ECO:0007669"/>
    <property type="project" value="UniProtKB-ARBA"/>
</dbReference>
<dbReference type="InterPro" id="IPR036943">
    <property type="entry name" value="FN_type2_sf"/>
</dbReference>
<dbReference type="Proteomes" id="UP000694540">
    <property type="component" value="Unplaced"/>
</dbReference>
<accession>A0A8C3W0N2</accession>
<organism evidence="10 11">
    <name type="scientific">Catagonus wagneri</name>
    <name type="common">Chacoan peccary</name>
    <dbReference type="NCBI Taxonomy" id="51154"/>
    <lineage>
        <taxon>Eukaryota</taxon>
        <taxon>Metazoa</taxon>
        <taxon>Chordata</taxon>
        <taxon>Craniata</taxon>
        <taxon>Vertebrata</taxon>
        <taxon>Euteleostomi</taxon>
        <taxon>Mammalia</taxon>
        <taxon>Eutheria</taxon>
        <taxon>Laurasiatheria</taxon>
        <taxon>Artiodactyla</taxon>
        <taxon>Suina</taxon>
        <taxon>Tayassuidae</taxon>
        <taxon>Catagonus</taxon>
    </lineage>
</organism>
<evidence type="ECO:0000256" key="2">
    <source>
        <dbReference type="ARBA" id="ARBA00010011"/>
    </source>
</evidence>
<dbReference type="GO" id="GO:0007338">
    <property type="term" value="P:single fertilization"/>
    <property type="evidence" value="ECO:0007669"/>
    <property type="project" value="UniProtKB-KW"/>
</dbReference>
<dbReference type="InterPro" id="IPR051666">
    <property type="entry name" value="SP_Capacitation_Regulator"/>
</dbReference>
<dbReference type="InterPro" id="IPR013806">
    <property type="entry name" value="Kringle-like"/>
</dbReference>
<dbReference type="GeneTree" id="ENSGT00940000164580"/>
<keyword evidence="8" id="KW-0732">Signal</keyword>
<keyword evidence="4" id="KW-0677">Repeat</keyword>
<evidence type="ECO:0000256" key="3">
    <source>
        <dbReference type="ARBA" id="ARBA00022525"/>
    </source>
</evidence>
<dbReference type="PRINTS" id="PR00013">
    <property type="entry name" value="FNTYPEII"/>
</dbReference>
<feature type="disulfide bond" evidence="7">
    <location>
        <begin position="108"/>
        <end position="135"/>
    </location>
</feature>
<dbReference type="Gene3D" id="2.10.10.10">
    <property type="entry name" value="Fibronectin, type II, collagen-binding"/>
    <property type="match status" value="2"/>
</dbReference>
<dbReference type="GO" id="GO:0009986">
    <property type="term" value="C:cell surface"/>
    <property type="evidence" value="ECO:0007669"/>
    <property type="project" value="TreeGrafter"/>
</dbReference>
<evidence type="ECO:0000313" key="11">
    <source>
        <dbReference type="Proteomes" id="UP000694540"/>
    </source>
</evidence>
<keyword evidence="5 7" id="KW-1015">Disulfide bond</keyword>
<feature type="domain" description="Fibronectin type-II" evidence="9">
    <location>
        <begin position="89"/>
        <end position="135"/>
    </location>
</feature>
<evidence type="ECO:0000256" key="8">
    <source>
        <dbReference type="SAM" id="SignalP"/>
    </source>
</evidence>
<feature type="domain" description="Fibronectin type-II" evidence="9">
    <location>
        <begin position="44"/>
        <end position="88"/>
    </location>
</feature>
<feature type="disulfide bond" evidence="7">
    <location>
        <begin position="94"/>
        <end position="120"/>
    </location>
</feature>
<dbReference type="InterPro" id="IPR000562">
    <property type="entry name" value="FN_type2_dom"/>
</dbReference>
<comment type="similarity">
    <text evidence="2">Belongs to the seminal plasma protein family.</text>
</comment>
<feature type="chain" id="PRO_5034468011" description="Fibronectin type-II domain-containing protein" evidence="8">
    <location>
        <begin position="28"/>
        <end position="135"/>
    </location>
</feature>
<evidence type="ECO:0000256" key="1">
    <source>
        <dbReference type="ARBA" id="ARBA00004613"/>
    </source>
</evidence>
<dbReference type="Ensembl" id="ENSCWAT00000006790.1">
    <property type="protein sequence ID" value="ENSCWAP00000006284.1"/>
    <property type="gene ID" value="ENSCWAG00000004860.1"/>
</dbReference>
<comment type="caution">
    <text evidence="7">Lacks conserved residue(s) required for the propagation of feature annotation.</text>
</comment>
<evidence type="ECO:0000256" key="5">
    <source>
        <dbReference type="ARBA" id="ARBA00023157"/>
    </source>
</evidence>
<dbReference type="GO" id="GO:0033700">
    <property type="term" value="P:phospholipid efflux"/>
    <property type="evidence" value="ECO:0007669"/>
    <property type="project" value="UniProtKB-ARBA"/>
</dbReference>
<evidence type="ECO:0000256" key="6">
    <source>
        <dbReference type="ARBA" id="ARBA00023279"/>
    </source>
</evidence>
<proteinExistence type="inferred from homology"/>
<feature type="signal peptide" evidence="8">
    <location>
        <begin position="1"/>
        <end position="27"/>
    </location>
</feature>
<name>A0A8C3W0N2_9CETA</name>
<dbReference type="FunFam" id="2.10.10.10:FF:000005">
    <property type="entry name" value="Epididymal sperm binding protein 1"/>
    <property type="match status" value="1"/>
</dbReference>
<dbReference type="CDD" id="cd00062">
    <property type="entry name" value="FN2"/>
    <property type="match status" value="1"/>
</dbReference>
<reference evidence="10" key="2">
    <citation type="submission" date="2025-09" db="UniProtKB">
        <authorList>
            <consortium name="Ensembl"/>
        </authorList>
    </citation>
    <scope>IDENTIFICATION</scope>
</reference>
<evidence type="ECO:0000256" key="7">
    <source>
        <dbReference type="PROSITE-ProRule" id="PRU00479"/>
    </source>
</evidence>
<keyword evidence="6" id="KW-0278">Fertilization</keyword>
<comment type="subcellular location">
    <subcellularLocation>
        <location evidence="1">Secreted</location>
    </subcellularLocation>
</comment>